<organism evidence="1 2">
    <name type="scientific">Spirosoma endophyticum</name>
    <dbReference type="NCBI Taxonomy" id="662367"/>
    <lineage>
        <taxon>Bacteria</taxon>
        <taxon>Pseudomonadati</taxon>
        <taxon>Bacteroidota</taxon>
        <taxon>Cytophagia</taxon>
        <taxon>Cytophagales</taxon>
        <taxon>Cytophagaceae</taxon>
        <taxon>Spirosoma</taxon>
    </lineage>
</organism>
<evidence type="ECO:0000313" key="2">
    <source>
        <dbReference type="Proteomes" id="UP000198598"/>
    </source>
</evidence>
<sequence>MWLGTSMLRSYIRLRFYESLPQREHTPAISRADIEFRIRAGILGEQSSYHLFEKEENGLRPIRSFASDIDLLIHLDTAER</sequence>
<accession>A0A1I1NZ12</accession>
<dbReference type="STRING" id="662367.SAMN05216167_10342"/>
<proteinExistence type="predicted"/>
<gene>
    <name evidence="1" type="ORF">SAMN05216167_10342</name>
</gene>
<dbReference type="Proteomes" id="UP000198598">
    <property type="component" value="Unassembled WGS sequence"/>
</dbReference>
<evidence type="ECO:0000313" key="1">
    <source>
        <dbReference type="EMBL" id="SFD02829.1"/>
    </source>
</evidence>
<keyword evidence="2" id="KW-1185">Reference proteome</keyword>
<protein>
    <submittedName>
        <fullName evidence="1">Uncharacterized protein</fullName>
    </submittedName>
</protein>
<dbReference type="AlphaFoldDB" id="A0A1I1NZ12"/>
<reference evidence="1 2" key="1">
    <citation type="submission" date="2016-10" db="EMBL/GenBank/DDBJ databases">
        <authorList>
            <person name="de Groot N.N."/>
        </authorList>
    </citation>
    <scope>NUCLEOTIDE SEQUENCE [LARGE SCALE GENOMIC DNA]</scope>
    <source>
        <strain evidence="1 2">DSM 26130</strain>
    </source>
</reference>
<dbReference type="EMBL" id="FOLQ01000003">
    <property type="protein sequence ID" value="SFD02829.1"/>
    <property type="molecule type" value="Genomic_DNA"/>
</dbReference>
<name>A0A1I1NZ12_9BACT</name>